<dbReference type="EMBL" id="JAESHT010000058">
    <property type="protein sequence ID" value="MBL3675835.1"/>
    <property type="molecule type" value="Genomic_DNA"/>
</dbReference>
<evidence type="ECO:0000313" key="3">
    <source>
        <dbReference type="Proteomes" id="UP000644749"/>
    </source>
</evidence>
<organism evidence="2 3">
    <name type="scientific">Paracoccus aerius</name>
    <dbReference type="NCBI Taxonomy" id="1915382"/>
    <lineage>
        <taxon>Bacteria</taxon>
        <taxon>Pseudomonadati</taxon>
        <taxon>Pseudomonadota</taxon>
        <taxon>Alphaproteobacteria</taxon>
        <taxon>Rhodobacterales</taxon>
        <taxon>Paracoccaceae</taxon>
        <taxon>Paracoccus</taxon>
    </lineage>
</organism>
<feature type="compositionally biased region" description="Basic and acidic residues" evidence="1">
    <location>
        <begin position="10"/>
        <end position="24"/>
    </location>
</feature>
<keyword evidence="3" id="KW-1185">Reference proteome</keyword>
<name>A0ABS1SC67_9RHOB</name>
<comment type="caution">
    <text evidence="2">The sequence shown here is derived from an EMBL/GenBank/DDBJ whole genome shotgun (WGS) entry which is preliminary data.</text>
</comment>
<feature type="region of interest" description="Disordered" evidence="1">
    <location>
        <begin position="1"/>
        <end position="44"/>
    </location>
</feature>
<dbReference type="RefSeq" id="WP_202380393.1">
    <property type="nucleotide sequence ID" value="NZ_JBHSUR010000002.1"/>
</dbReference>
<gene>
    <name evidence="2" type="ORF">JL111_20510</name>
</gene>
<evidence type="ECO:0000313" key="2">
    <source>
        <dbReference type="EMBL" id="MBL3675835.1"/>
    </source>
</evidence>
<sequence>MAVRIPASPKDARAEPKSEDKALDGRQNGQDDEASRKMADEGYVSQMKNRLPDEDSAIVHVNGSGRSICLYLVKEYRNEENLQNIAERTPVACKCRRTGKSRSTAWSVRKSILAGC</sequence>
<proteinExistence type="predicted"/>
<dbReference type="Proteomes" id="UP000644749">
    <property type="component" value="Unassembled WGS sequence"/>
</dbReference>
<reference evidence="2 3" key="1">
    <citation type="submission" date="2021-01" db="EMBL/GenBank/DDBJ databases">
        <title>011410 draft genome.</title>
        <authorList>
            <person name="Lang L."/>
        </authorList>
    </citation>
    <scope>NUCLEOTIDE SEQUENCE [LARGE SCALE GENOMIC DNA]</scope>
    <source>
        <strain evidence="2 3">KCTC 42845</strain>
    </source>
</reference>
<protein>
    <submittedName>
        <fullName evidence="2">Uncharacterized protein</fullName>
    </submittedName>
</protein>
<evidence type="ECO:0000256" key="1">
    <source>
        <dbReference type="SAM" id="MobiDB-lite"/>
    </source>
</evidence>
<accession>A0ABS1SC67</accession>